<organism evidence="4 5">
    <name type="scientific">Lentibacillus salinarum</name>
    <dbReference type="NCBI Taxonomy" id="446820"/>
    <lineage>
        <taxon>Bacteria</taxon>
        <taxon>Bacillati</taxon>
        <taxon>Bacillota</taxon>
        <taxon>Bacilli</taxon>
        <taxon>Bacillales</taxon>
        <taxon>Bacillaceae</taxon>
        <taxon>Lentibacillus</taxon>
    </lineage>
</organism>
<sequence>MKNKKLLIGIVLLISAIFLAACGGNNEETDQDQNDEATQEESQENTNTESDSNENMESESGSDESMGHSGMDHSSSGEVPDDLATANAPTYEVGSQAIIETGHMEGMQGATATIDGAFNTTAYAVSYTPSNGGDPVENHKWVIHEELENPGEAPLEPGTQVTINASHMEGMDGVTAEIDTAENTTVYMVSFTPTNSNEKVSNHKWVTESELSPTE</sequence>
<reference evidence="5" key="1">
    <citation type="journal article" date="2019" name="Int. J. Syst. Evol. Microbiol.">
        <title>The Global Catalogue of Microorganisms (GCM) 10K type strain sequencing project: providing services to taxonomists for standard genome sequencing and annotation.</title>
        <authorList>
            <consortium name="The Broad Institute Genomics Platform"/>
            <consortium name="The Broad Institute Genome Sequencing Center for Infectious Disease"/>
            <person name="Wu L."/>
            <person name="Ma J."/>
        </authorList>
    </citation>
    <scope>NUCLEOTIDE SEQUENCE [LARGE SCALE GENOMIC DNA]</scope>
    <source>
        <strain evidence="5">CCUG 54822</strain>
    </source>
</reference>
<feature type="domain" description="DUF1541" evidence="3">
    <location>
        <begin position="157"/>
        <end position="208"/>
    </location>
</feature>
<comment type="caution">
    <text evidence="4">The sequence shown here is derived from an EMBL/GenBank/DDBJ whole genome shotgun (WGS) entry which is preliminary data.</text>
</comment>
<dbReference type="Proteomes" id="UP001597178">
    <property type="component" value="Unassembled WGS sequence"/>
</dbReference>
<feature type="domain" description="DUF1541" evidence="3">
    <location>
        <begin position="93"/>
        <end position="144"/>
    </location>
</feature>
<dbReference type="InterPro" id="IPR011438">
    <property type="entry name" value="DUF1541"/>
</dbReference>
<evidence type="ECO:0000313" key="4">
    <source>
        <dbReference type="EMBL" id="MFD1363215.1"/>
    </source>
</evidence>
<feature type="chain" id="PRO_5046912233" evidence="2">
    <location>
        <begin position="21"/>
        <end position="215"/>
    </location>
</feature>
<evidence type="ECO:0000259" key="3">
    <source>
        <dbReference type="Pfam" id="PF07563"/>
    </source>
</evidence>
<dbReference type="RefSeq" id="WP_382402463.1">
    <property type="nucleotide sequence ID" value="NZ_JBHTNH010000029.1"/>
</dbReference>
<evidence type="ECO:0000256" key="1">
    <source>
        <dbReference type="SAM" id="MobiDB-lite"/>
    </source>
</evidence>
<feature type="compositionally biased region" description="Acidic residues" evidence="1">
    <location>
        <begin position="27"/>
        <end position="43"/>
    </location>
</feature>
<gene>
    <name evidence="4" type="ORF">ACFQ4A_16325</name>
</gene>
<feature type="signal peptide" evidence="2">
    <location>
        <begin position="1"/>
        <end position="20"/>
    </location>
</feature>
<evidence type="ECO:0000256" key="2">
    <source>
        <dbReference type="SAM" id="SignalP"/>
    </source>
</evidence>
<proteinExistence type="predicted"/>
<dbReference type="PROSITE" id="PS51257">
    <property type="entry name" value="PROKAR_LIPOPROTEIN"/>
    <property type="match status" value="1"/>
</dbReference>
<feature type="region of interest" description="Disordered" evidence="1">
    <location>
        <begin position="25"/>
        <end position="84"/>
    </location>
</feature>
<feature type="compositionally biased region" description="Acidic residues" evidence="1">
    <location>
        <begin position="51"/>
        <end position="62"/>
    </location>
</feature>
<name>A0ABW3ZYX3_9BACI</name>
<evidence type="ECO:0000313" key="5">
    <source>
        <dbReference type="Proteomes" id="UP001597178"/>
    </source>
</evidence>
<accession>A0ABW3ZYX3</accession>
<keyword evidence="2" id="KW-0732">Signal</keyword>
<dbReference type="EMBL" id="JBHTNH010000029">
    <property type="protein sequence ID" value="MFD1363215.1"/>
    <property type="molecule type" value="Genomic_DNA"/>
</dbReference>
<keyword evidence="5" id="KW-1185">Reference proteome</keyword>
<protein>
    <submittedName>
        <fullName evidence="4">DUF1541 domain-containing protein</fullName>
    </submittedName>
</protein>
<dbReference type="Gene3D" id="2.30.30.1210">
    <property type="entry name" value="Domain of unknown function DUF1541"/>
    <property type="match status" value="1"/>
</dbReference>
<feature type="compositionally biased region" description="Low complexity" evidence="1">
    <location>
        <begin position="63"/>
        <end position="77"/>
    </location>
</feature>
<dbReference type="Pfam" id="PF07563">
    <property type="entry name" value="DUF1541"/>
    <property type="match status" value="2"/>
</dbReference>